<dbReference type="AlphaFoldDB" id="A0A2K0TFG9"/>
<reference evidence="1 2" key="1">
    <citation type="submission" date="2017-02" db="EMBL/GenBank/DDBJ databases">
        <title>Genomes of Trichoderma spp. with biocontrol activity.</title>
        <authorList>
            <person name="Gardiner D."/>
            <person name="Kazan K."/>
            <person name="Vos C."/>
            <person name="Harvey P."/>
        </authorList>
    </citation>
    <scope>NUCLEOTIDE SEQUENCE [LARGE SCALE GENOMIC DNA]</scope>
    <source>
        <strain evidence="1 2">A5MH</strain>
    </source>
</reference>
<dbReference type="Proteomes" id="UP000236546">
    <property type="component" value="Unassembled WGS sequence"/>
</dbReference>
<dbReference type="EMBL" id="MTYH01000035">
    <property type="protein sequence ID" value="PNP44270.1"/>
    <property type="molecule type" value="Genomic_DNA"/>
</dbReference>
<sequence>MDLPPLSSDTPIGLVDDALFKDLEKAIEIMVGVAVKSRLDDNTEWITLDRHPDWNESVFWCSIEEEHQDEDCSKRIESECKAYPTVKPNATLSPCPHATDELSESVEHKCFCFQIDDTMKLFHGHFLHPRIEAVLSPGHTFPQGDPAKELNSMQMNALEHIVNIYNGRVHKSLLWATTDQKCAALAPFVTDMRREEIVSVADTMPIRIPWHSERVHAILRWHRRSVDDCIRELKIAMERASRHQMSDYKPLAALIVEGEINFDGYGL</sequence>
<evidence type="ECO:0000313" key="1">
    <source>
        <dbReference type="EMBL" id="PNP44270.1"/>
    </source>
</evidence>
<name>A0A2K0TFG9_9HYPO</name>
<evidence type="ECO:0000313" key="2">
    <source>
        <dbReference type="Proteomes" id="UP000236546"/>
    </source>
</evidence>
<protein>
    <submittedName>
        <fullName evidence="1">Uncharacterized protein</fullName>
    </submittedName>
</protein>
<organism evidence="1 2">
    <name type="scientific">Trichoderma gamsii</name>
    <dbReference type="NCBI Taxonomy" id="398673"/>
    <lineage>
        <taxon>Eukaryota</taxon>
        <taxon>Fungi</taxon>
        <taxon>Dikarya</taxon>
        <taxon>Ascomycota</taxon>
        <taxon>Pezizomycotina</taxon>
        <taxon>Sordariomycetes</taxon>
        <taxon>Hypocreomycetidae</taxon>
        <taxon>Hypocreales</taxon>
        <taxon>Hypocreaceae</taxon>
        <taxon>Trichoderma</taxon>
    </lineage>
</organism>
<gene>
    <name evidence="1" type="ORF">TGAMA5MH_03876</name>
</gene>
<dbReference type="OrthoDB" id="4898487at2759"/>
<proteinExistence type="predicted"/>
<accession>A0A2K0TFG9</accession>
<comment type="caution">
    <text evidence="1">The sequence shown here is derived from an EMBL/GenBank/DDBJ whole genome shotgun (WGS) entry which is preliminary data.</text>
</comment>